<feature type="transmembrane region" description="Helical" evidence="2">
    <location>
        <begin position="168"/>
        <end position="189"/>
    </location>
</feature>
<feature type="domain" description="DUF6533" evidence="3">
    <location>
        <begin position="18"/>
        <end position="61"/>
    </location>
</feature>
<dbReference type="Pfam" id="PF20151">
    <property type="entry name" value="DUF6533"/>
    <property type="match status" value="1"/>
</dbReference>
<keyword evidence="2" id="KW-0812">Transmembrane</keyword>
<dbReference type="AlphaFoldDB" id="A0A164WC42"/>
<feature type="transmembrane region" description="Helical" evidence="2">
    <location>
        <begin position="116"/>
        <end position="136"/>
    </location>
</feature>
<dbReference type="EMBL" id="KV419403">
    <property type="protein sequence ID" value="KZS94924.1"/>
    <property type="molecule type" value="Genomic_DNA"/>
</dbReference>
<evidence type="ECO:0000313" key="5">
    <source>
        <dbReference type="Proteomes" id="UP000076722"/>
    </source>
</evidence>
<protein>
    <recommendedName>
        <fullName evidence="3">DUF6533 domain-containing protein</fullName>
    </recommendedName>
</protein>
<dbReference type="Proteomes" id="UP000076722">
    <property type="component" value="Unassembled WGS sequence"/>
</dbReference>
<keyword evidence="2" id="KW-1133">Transmembrane helix</keyword>
<feature type="compositionally biased region" description="Basic and acidic residues" evidence="1">
    <location>
        <begin position="284"/>
        <end position="294"/>
    </location>
</feature>
<evidence type="ECO:0000313" key="4">
    <source>
        <dbReference type="EMBL" id="KZS94924.1"/>
    </source>
</evidence>
<keyword evidence="2" id="KW-0472">Membrane</keyword>
<gene>
    <name evidence="4" type="ORF">SISNIDRAFT_548852</name>
</gene>
<organism evidence="4 5">
    <name type="scientific">Sistotremastrum niveocremeum HHB9708</name>
    <dbReference type="NCBI Taxonomy" id="1314777"/>
    <lineage>
        <taxon>Eukaryota</taxon>
        <taxon>Fungi</taxon>
        <taxon>Dikarya</taxon>
        <taxon>Basidiomycota</taxon>
        <taxon>Agaricomycotina</taxon>
        <taxon>Agaricomycetes</taxon>
        <taxon>Sistotremastrales</taxon>
        <taxon>Sistotremastraceae</taxon>
        <taxon>Sertulicium</taxon>
        <taxon>Sertulicium niveocremeum</taxon>
    </lineage>
</organism>
<proteinExistence type="predicted"/>
<sequence>MDANAIEGFANTILVSRYCSICGLTMCLTDIFNTLPREVKYYWGTPKSIPKTLYFYMRYSTSLQQLLLTIALFHPGSDLVSWIFVNIQLLIGLSLLWSIEIILIIRIHALYSNKRLLIFMSILFLCTMSVSSIIGFRGANTAHWLAEGIPGLPCCTANNSTLLQDTFWASWIPTLVFESILVGLAIRALRRYREFHKGLHGPETLVWTLLRDSIIYYLVVLVAGAIYMAVAKVQWFNGEPASSVLFPVISACGVRLLFHLQAKNAELRGQDMSMQVLHTHTEIKFKTRPPRSETDIESGSGPTSTVNGLDQIEGPIDDTRTI</sequence>
<evidence type="ECO:0000256" key="1">
    <source>
        <dbReference type="SAM" id="MobiDB-lite"/>
    </source>
</evidence>
<feature type="transmembrane region" description="Helical" evidence="2">
    <location>
        <begin position="79"/>
        <end position="104"/>
    </location>
</feature>
<accession>A0A164WC42</accession>
<dbReference type="OrthoDB" id="3349377at2759"/>
<keyword evidence="5" id="KW-1185">Reference proteome</keyword>
<reference evidence="4 5" key="1">
    <citation type="journal article" date="2016" name="Mol. Biol. Evol.">
        <title>Comparative Genomics of Early-Diverging Mushroom-Forming Fungi Provides Insights into the Origins of Lignocellulose Decay Capabilities.</title>
        <authorList>
            <person name="Nagy L.G."/>
            <person name="Riley R."/>
            <person name="Tritt A."/>
            <person name="Adam C."/>
            <person name="Daum C."/>
            <person name="Floudas D."/>
            <person name="Sun H."/>
            <person name="Yadav J.S."/>
            <person name="Pangilinan J."/>
            <person name="Larsson K.H."/>
            <person name="Matsuura K."/>
            <person name="Barry K."/>
            <person name="Labutti K."/>
            <person name="Kuo R."/>
            <person name="Ohm R.A."/>
            <person name="Bhattacharya S.S."/>
            <person name="Shirouzu T."/>
            <person name="Yoshinaga Y."/>
            <person name="Martin F.M."/>
            <person name="Grigoriev I.V."/>
            <person name="Hibbett D.S."/>
        </authorList>
    </citation>
    <scope>NUCLEOTIDE SEQUENCE [LARGE SCALE GENOMIC DNA]</scope>
    <source>
        <strain evidence="4 5">HHB9708</strain>
    </source>
</reference>
<evidence type="ECO:0000259" key="3">
    <source>
        <dbReference type="Pfam" id="PF20151"/>
    </source>
</evidence>
<feature type="region of interest" description="Disordered" evidence="1">
    <location>
        <begin position="284"/>
        <end position="322"/>
    </location>
</feature>
<feature type="transmembrane region" description="Helical" evidence="2">
    <location>
        <begin position="241"/>
        <end position="258"/>
    </location>
</feature>
<evidence type="ECO:0000256" key="2">
    <source>
        <dbReference type="SAM" id="Phobius"/>
    </source>
</evidence>
<name>A0A164WC42_9AGAM</name>
<dbReference type="STRING" id="1314777.A0A164WC42"/>
<dbReference type="InterPro" id="IPR045340">
    <property type="entry name" value="DUF6533"/>
</dbReference>
<feature type="transmembrane region" description="Helical" evidence="2">
    <location>
        <begin position="214"/>
        <end position="235"/>
    </location>
</feature>
<feature type="transmembrane region" description="Helical" evidence="2">
    <location>
        <begin position="12"/>
        <end position="32"/>
    </location>
</feature>